<dbReference type="AlphaFoldDB" id="A0A1H8WK47"/>
<gene>
    <name evidence="1" type="ORF">SAMN05216388_10627</name>
</gene>
<reference evidence="2" key="1">
    <citation type="submission" date="2016-10" db="EMBL/GenBank/DDBJ databases">
        <authorList>
            <person name="Varghese N."/>
            <person name="Submissions S."/>
        </authorList>
    </citation>
    <scope>NUCLEOTIDE SEQUENCE [LARGE SCALE GENOMIC DNA]</scope>
    <source>
        <strain evidence="2">IBRC-M 10043</strain>
    </source>
</reference>
<keyword evidence="2" id="KW-1185">Reference proteome</keyword>
<protein>
    <submittedName>
        <fullName evidence="1">Uncharacterized protein</fullName>
    </submittedName>
</protein>
<dbReference type="Proteomes" id="UP000198775">
    <property type="component" value="Unassembled WGS sequence"/>
</dbReference>
<dbReference type="EMBL" id="FOCX01000062">
    <property type="protein sequence ID" value="SEP27913.1"/>
    <property type="molecule type" value="Genomic_DNA"/>
</dbReference>
<proteinExistence type="predicted"/>
<name>A0A1H8WK47_9EURY</name>
<sequence>MFPVFEDTSEGRDIEAEPDMVLYDGSTCMLCEIKSGHHINERDIAQMAECDKVAIETAEAELKNAQVQEKTEYDGTVTAVESVIVYQDLDEDYIAETRQESDDFCDALDRLTDHAVLLTQDYGGDLRVLAGEFAAEGALQSALSAGVSLPENPPDKIMLTEGMEPEILAIAVTDIWGEQALDHDGGVEVTREQVRDFFAPQHNVNPGDLGLVFEFLQDVGACEEVDTHRYEFRREHMSTILRVEELVMEQRVEDYLRADDQATFEAFGDSDASDTTQGE</sequence>
<evidence type="ECO:0000313" key="2">
    <source>
        <dbReference type="Proteomes" id="UP000198775"/>
    </source>
</evidence>
<accession>A0A1H8WK47</accession>
<evidence type="ECO:0000313" key="1">
    <source>
        <dbReference type="EMBL" id="SEP27913.1"/>
    </source>
</evidence>
<organism evidence="1 2">
    <name type="scientific">Halorientalis persicus</name>
    <dbReference type="NCBI Taxonomy" id="1367881"/>
    <lineage>
        <taxon>Archaea</taxon>
        <taxon>Methanobacteriati</taxon>
        <taxon>Methanobacteriota</taxon>
        <taxon>Stenosarchaea group</taxon>
        <taxon>Halobacteria</taxon>
        <taxon>Halobacteriales</taxon>
        <taxon>Haloarculaceae</taxon>
        <taxon>Halorientalis</taxon>
    </lineage>
</organism>